<feature type="domain" description="N-acetyltransferase" evidence="1">
    <location>
        <begin position="1"/>
        <end position="145"/>
    </location>
</feature>
<dbReference type="Gene3D" id="3.40.630.30">
    <property type="match status" value="1"/>
</dbReference>
<dbReference type="RefSeq" id="WP_260749800.1">
    <property type="nucleotide sequence ID" value="NZ_CP092109.1"/>
</dbReference>
<dbReference type="SUPFAM" id="SSF55729">
    <property type="entry name" value="Acyl-CoA N-acyltransferases (Nat)"/>
    <property type="match status" value="1"/>
</dbReference>
<keyword evidence="3" id="KW-1185">Reference proteome</keyword>
<sequence length="160" mass="17104">MIFIFAQPPLLPSIKALSAECGLYHADLDAEKVKHLLMCRAEGQLAGIVGMEVLGEAALLRPPAVAPAFRGRGIGSLLLVRIERFAALQGARQFYLAAGGESGAFFAERGYRALAATEVPPEVHANEFFRHHLTQGAACLVKPLQARKVPAARHEAGPVV</sequence>
<dbReference type="InterPro" id="IPR016181">
    <property type="entry name" value="Acyl_CoA_acyltransferase"/>
</dbReference>
<dbReference type="EC" id="2.3.1.-" evidence="2"/>
<evidence type="ECO:0000313" key="2">
    <source>
        <dbReference type="EMBL" id="UWZ81425.1"/>
    </source>
</evidence>
<keyword evidence="2" id="KW-0012">Acyltransferase</keyword>
<proteinExistence type="predicted"/>
<dbReference type="Proteomes" id="UP001060414">
    <property type="component" value="Chromosome"/>
</dbReference>
<gene>
    <name evidence="2" type="ORF">L9S41_08520</name>
</gene>
<dbReference type="GO" id="GO:0016746">
    <property type="term" value="F:acyltransferase activity"/>
    <property type="evidence" value="ECO:0007669"/>
    <property type="project" value="UniProtKB-KW"/>
</dbReference>
<dbReference type="EMBL" id="CP092109">
    <property type="protein sequence ID" value="UWZ81425.1"/>
    <property type="molecule type" value="Genomic_DNA"/>
</dbReference>
<keyword evidence="2" id="KW-0808">Transferase</keyword>
<evidence type="ECO:0000313" key="3">
    <source>
        <dbReference type="Proteomes" id="UP001060414"/>
    </source>
</evidence>
<name>A0ABY5ZU86_9BACT</name>
<dbReference type="InterPro" id="IPR000182">
    <property type="entry name" value="GNAT_dom"/>
</dbReference>
<organism evidence="2 3">
    <name type="scientific">Geoalkalibacter halelectricus</name>
    <dbReference type="NCBI Taxonomy" id="2847045"/>
    <lineage>
        <taxon>Bacteria</taxon>
        <taxon>Pseudomonadati</taxon>
        <taxon>Thermodesulfobacteriota</taxon>
        <taxon>Desulfuromonadia</taxon>
        <taxon>Desulfuromonadales</taxon>
        <taxon>Geoalkalibacteraceae</taxon>
        <taxon>Geoalkalibacter</taxon>
    </lineage>
</organism>
<dbReference type="PROSITE" id="PS51186">
    <property type="entry name" value="GNAT"/>
    <property type="match status" value="1"/>
</dbReference>
<evidence type="ECO:0000259" key="1">
    <source>
        <dbReference type="PROSITE" id="PS51186"/>
    </source>
</evidence>
<reference evidence="2" key="1">
    <citation type="journal article" date="2022" name="Environ. Microbiol.">
        <title>Geoalkalibacter halelectricus SAP #1 sp. nov. possessing extracellular electron transfer and mineral#reducing capabilities from a haloalkaline environment.</title>
        <authorList>
            <person name="Yadav S."/>
            <person name="Singh R."/>
            <person name="Sundharam S.S."/>
            <person name="Chaudhary S."/>
            <person name="Krishnamurthi S."/>
            <person name="Patil S.A."/>
        </authorList>
    </citation>
    <scope>NUCLEOTIDE SEQUENCE</scope>
    <source>
        <strain evidence="2">SAP-1</strain>
    </source>
</reference>
<protein>
    <submittedName>
        <fullName evidence="2">GNAT family N-acetyltransferase</fullName>
        <ecNumber evidence="2">2.3.1.-</ecNumber>
    </submittedName>
</protein>
<accession>A0ABY5ZU86</accession>
<dbReference type="Pfam" id="PF00583">
    <property type="entry name" value="Acetyltransf_1"/>
    <property type="match status" value="1"/>
</dbReference>
<dbReference type="CDD" id="cd04301">
    <property type="entry name" value="NAT_SF"/>
    <property type="match status" value="1"/>
</dbReference>